<reference evidence="2 3" key="1">
    <citation type="journal article" date="2015" name="Proc. Natl. Acad. Sci. U.S.A.">
        <title>The resurrection genome of Boea hygrometrica: A blueprint for survival of dehydration.</title>
        <authorList>
            <person name="Xiao L."/>
            <person name="Yang G."/>
            <person name="Zhang L."/>
            <person name="Yang X."/>
            <person name="Zhao S."/>
            <person name="Ji Z."/>
            <person name="Zhou Q."/>
            <person name="Hu M."/>
            <person name="Wang Y."/>
            <person name="Chen M."/>
            <person name="Xu Y."/>
            <person name="Jin H."/>
            <person name="Xiao X."/>
            <person name="Hu G."/>
            <person name="Bao F."/>
            <person name="Hu Y."/>
            <person name="Wan P."/>
            <person name="Li L."/>
            <person name="Deng X."/>
            <person name="Kuang T."/>
            <person name="Xiang C."/>
            <person name="Zhu J.K."/>
            <person name="Oliver M.J."/>
            <person name="He Y."/>
        </authorList>
    </citation>
    <scope>NUCLEOTIDE SEQUENCE [LARGE SCALE GENOMIC DNA]</scope>
    <source>
        <strain evidence="3">cv. XS01</strain>
    </source>
</reference>
<organism evidence="2 3">
    <name type="scientific">Dorcoceras hygrometricum</name>
    <dbReference type="NCBI Taxonomy" id="472368"/>
    <lineage>
        <taxon>Eukaryota</taxon>
        <taxon>Viridiplantae</taxon>
        <taxon>Streptophyta</taxon>
        <taxon>Embryophyta</taxon>
        <taxon>Tracheophyta</taxon>
        <taxon>Spermatophyta</taxon>
        <taxon>Magnoliopsida</taxon>
        <taxon>eudicotyledons</taxon>
        <taxon>Gunneridae</taxon>
        <taxon>Pentapetalae</taxon>
        <taxon>asterids</taxon>
        <taxon>lamiids</taxon>
        <taxon>Lamiales</taxon>
        <taxon>Gesneriaceae</taxon>
        <taxon>Didymocarpoideae</taxon>
        <taxon>Trichosporeae</taxon>
        <taxon>Loxocarpinae</taxon>
        <taxon>Dorcoceras</taxon>
    </lineage>
</organism>
<evidence type="ECO:0000256" key="1">
    <source>
        <dbReference type="SAM" id="MobiDB-lite"/>
    </source>
</evidence>
<gene>
    <name evidence="2" type="ORF">F511_46510</name>
</gene>
<proteinExistence type="predicted"/>
<evidence type="ECO:0000313" key="2">
    <source>
        <dbReference type="EMBL" id="KZT76465.1"/>
    </source>
</evidence>
<name>A0A2Z6ZTC7_9LAMI</name>
<dbReference type="AlphaFoldDB" id="A0A2Z6ZTC7"/>
<dbReference type="Proteomes" id="UP000250235">
    <property type="component" value="Unassembled WGS sequence"/>
</dbReference>
<accession>A0A2Z6ZTC7</accession>
<sequence length="107" mass="12081">MDFGSVTAIDNRRSVSSSTPLLIFIGFDCNDHIVGDPDPPPGRQRKNNQKLNREAINTKNKSTFYDIHRMFSELPLWHLCLAPTGVSRTRLFSVDCGRNANPVHDQI</sequence>
<protein>
    <submittedName>
        <fullName evidence="2">Uncharacterized protein</fullName>
    </submittedName>
</protein>
<feature type="region of interest" description="Disordered" evidence="1">
    <location>
        <begin position="34"/>
        <end position="54"/>
    </location>
</feature>
<evidence type="ECO:0000313" key="3">
    <source>
        <dbReference type="Proteomes" id="UP000250235"/>
    </source>
</evidence>
<keyword evidence="3" id="KW-1185">Reference proteome</keyword>
<dbReference type="EMBL" id="KV117999">
    <property type="protein sequence ID" value="KZT76465.1"/>
    <property type="molecule type" value="Genomic_DNA"/>
</dbReference>